<gene>
    <name evidence="5" type="ORF">H2Z84_13545</name>
</gene>
<dbReference type="GO" id="GO:0005524">
    <property type="term" value="F:ATP binding"/>
    <property type="evidence" value="ECO:0007669"/>
    <property type="project" value="UniProtKB-KW"/>
</dbReference>
<dbReference type="InterPro" id="IPR027417">
    <property type="entry name" value="P-loop_NTPase"/>
</dbReference>
<comment type="caution">
    <text evidence="5">The sequence shown here is derived from an EMBL/GenBank/DDBJ whole genome shotgun (WGS) entry which is preliminary data.</text>
</comment>
<dbReference type="PROSITE" id="PS50893">
    <property type="entry name" value="ABC_TRANSPORTER_2"/>
    <property type="match status" value="2"/>
</dbReference>
<sequence length="647" mass="69356">MADTIIRASGFGKRYAGHLAVSGLDLAVQRGELYGLIGPDGAGKSSLMKAVAGVLSYEQGQLEVFGQLLDSERSAEAIKDRIGLMPQGLGQNLYGDLSVEENVDFFARLRLVPRAEAAARKEQLLTITRLAAFRQRPMKQLSGGMKQKLGLVCTLIHAPQLIILDEPTTGVDPVSRRDFWAILAELIASQGLTALVSTAYMDEASRFTRMSVLHQGQKLAEGSPAEILQRAPGSIVLCRAEPQLEAMRRLSAIAGQCEAMGPAIRLFLPDMSAEQARGRVSTVLAGLDCQQLDVLEPELEDVFVALLATPGANGQQAQTLAALAAPRQALDSSALAIEAKGLSKRFGDFVAVGDVSFQVRQGEIFGLLGANGAGKTTAIKMLTGILPPSSGSGMVAGADMKQAGALIKARIGYMSQAFSLYLDLSVVENIRLYAGIYGLNRQQTALRLAWILDMAGLHGHENDLASTLPMGLRQRLALGCALVHQPRVLFLDEPTSGVDPLGRRAFWDILFRLSRLDGVAMLVTTHYMSEAEHCDHLALMFAGRVVADASPHAMKQQLLTELGQLYQVRADNAAALVAPLRQAGFANVSPYGTALHVLTLETERLGMVLRGLGVGQPPQVRPISMEDVFVQRVGQLEAQKAAQKGSP</sequence>
<dbReference type="InterPro" id="IPR003439">
    <property type="entry name" value="ABC_transporter-like_ATP-bd"/>
</dbReference>
<evidence type="ECO:0000256" key="3">
    <source>
        <dbReference type="ARBA" id="ARBA00022840"/>
    </source>
</evidence>
<keyword evidence="1" id="KW-0472">Membrane</keyword>
<dbReference type="PANTHER" id="PTHR43038:SF3">
    <property type="entry name" value="ABC TRANSPORTER G FAMILY MEMBER 20 ISOFORM X1"/>
    <property type="match status" value="1"/>
</dbReference>
<feature type="domain" description="ABC transporter" evidence="4">
    <location>
        <begin position="6"/>
        <end position="240"/>
    </location>
</feature>
<evidence type="ECO:0000256" key="1">
    <source>
        <dbReference type="ARBA" id="ARBA00022475"/>
    </source>
</evidence>
<dbReference type="CDD" id="cd03230">
    <property type="entry name" value="ABC_DR_subfamily_A"/>
    <property type="match status" value="2"/>
</dbReference>
<name>A0A838YFM2_9NEIS</name>
<dbReference type="SMART" id="SM00382">
    <property type="entry name" value="AAA"/>
    <property type="match status" value="2"/>
</dbReference>
<proteinExistence type="predicted"/>
<keyword evidence="3 5" id="KW-0067">ATP-binding</keyword>
<organism evidence="5 6">
    <name type="scientific">Aquitalea aquatica</name>
    <dbReference type="NCBI Taxonomy" id="3044273"/>
    <lineage>
        <taxon>Bacteria</taxon>
        <taxon>Pseudomonadati</taxon>
        <taxon>Pseudomonadota</taxon>
        <taxon>Betaproteobacteria</taxon>
        <taxon>Neisseriales</taxon>
        <taxon>Chromobacteriaceae</taxon>
        <taxon>Aquitalea</taxon>
    </lineage>
</organism>
<dbReference type="PANTHER" id="PTHR43038">
    <property type="entry name" value="ATP-BINDING CASSETTE, SUB-FAMILY H, MEMBER 1"/>
    <property type="match status" value="1"/>
</dbReference>
<dbReference type="PROSITE" id="PS00211">
    <property type="entry name" value="ABC_TRANSPORTER_1"/>
    <property type="match status" value="1"/>
</dbReference>
<dbReference type="Gene3D" id="3.40.50.300">
    <property type="entry name" value="P-loop containing nucleotide triphosphate hydrolases"/>
    <property type="match status" value="2"/>
</dbReference>
<accession>A0A838YFM2</accession>
<protein>
    <submittedName>
        <fullName evidence="5">ABC transporter ATP-binding protein</fullName>
    </submittedName>
</protein>
<evidence type="ECO:0000256" key="2">
    <source>
        <dbReference type="ARBA" id="ARBA00022741"/>
    </source>
</evidence>
<dbReference type="Proteomes" id="UP000545606">
    <property type="component" value="Unassembled WGS sequence"/>
</dbReference>
<dbReference type="SUPFAM" id="SSF52540">
    <property type="entry name" value="P-loop containing nucleoside triphosphate hydrolases"/>
    <property type="match status" value="2"/>
</dbReference>
<dbReference type="GO" id="GO:0016887">
    <property type="term" value="F:ATP hydrolysis activity"/>
    <property type="evidence" value="ECO:0007669"/>
    <property type="project" value="InterPro"/>
</dbReference>
<feature type="domain" description="ABC transporter" evidence="4">
    <location>
        <begin position="337"/>
        <end position="567"/>
    </location>
</feature>
<dbReference type="InterPro" id="IPR017871">
    <property type="entry name" value="ABC_transporter-like_CS"/>
</dbReference>
<dbReference type="Pfam" id="PF00005">
    <property type="entry name" value="ABC_tran"/>
    <property type="match status" value="2"/>
</dbReference>
<evidence type="ECO:0000313" key="6">
    <source>
        <dbReference type="Proteomes" id="UP000545606"/>
    </source>
</evidence>
<keyword evidence="2" id="KW-0547">Nucleotide-binding</keyword>
<evidence type="ECO:0000259" key="4">
    <source>
        <dbReference type="PROSITE" id="PS50893"/>
    </source>
</evidence>
<keyword evidence="6" id="KW-1185">Reference proteome</keyword>
<dbReference type="EMBL" id="JACERN010000033">
    <property type="protein sequence ID" value="MBA4709401.1"/>
    <property type="molecule type" value="Genomic_DNA"/>
</dbReference>
<evidence type="ECO:0000313" key="5">
    <source>
        <dbReference type="EMBL" id="MBA4709401.1"/>
    </source>
</evidence>
<keyword evidence="1" id="KW-1003">Cell membrane</keyword>
<dbReference type="AlphaFoldDB" id="A0A838YFM2"/>
<dbReference type="InterPro" id="IPR003593">
    <property type="entry name" value="AAA+_ATPase"/>
</dbReference>
<reference evidence="5 6" key="1">
    <citation type="submission" date="2020-07" db="EMBL/GenBank/DDBJ databases">
        <title>Draft genome sequence of violacein-producing bacteria and related species.</title>
        <authorList>
            <person name="Wilson H.S."/>
            <person name="De Leon M.E."/>
        </authorList>
    </citation>
    <scope>NUCLEOTIDE SEQUENCE [LARGE SCALE GENOMIC DNA]</scope>
    <source>
        <strain evidence="5 6">HSC-21Su07</strain>
    </source>
</reference>